<evidence type="ECO:0000256" key="3">
    <source>
        <dbReference type="RuleBase" id="RU000363"/>
    </source>
</evidence>
<reference evidence="4 5" key="1">
    <citation type="submission" date="2021-10" db="EMBL/GenBank/DDBJ databases">
        <title>Streptomyces gossypii sp. nov., isolated from soil collected from cotton field.</title>
        <authorList>
            <person name="Ge X."/>
            <person name="Chen X."/>
            <person name="Liu W."/>
        </authorList>
    </citation>
    <scope>NUCLEOTIDE SEQUENCE [LARGE SCALE GENOMIC DNA]</scope>
    <source>
        <strain evidence="4 5">N2-109</strain>
    </source>
</reference>
<dbReference type="RefSeq" id="WP_260216251.1">
    <property type="nucleotide sequence ID" value="NZ_JAJAGO010000002.1"/>
</dbReference>
<dbReference type="PRINTS" id="PR00081">
    <property type="entry name" value="GDHRDH"/>
</dbReference>
<gene>
    <name evidence="4" type="ORF">LHJ74_04860</name>
</gene>
<dbReference type="Gene3D" id="3.40.50.720">
    <property type="entry name" value="NAD(P)-binding Rossmann-like Domain"/>
    <property type="match status" value="1"/>
</dbReference>
<evidence type="ECO:0000313" key="5">
    <source>
        <dbReference type="Proteomes" id="UP001156389"/>
    </source>
</evidence>
<sequence>MDLELTGKTAVVTGASRGIGLATVTTLLSEGMRVAAAARTITPELARTGALAVPVDLSTADGPAHFVERATAELGEIDLLVNNVGGGDVADLTDNGQLKGFLGLADEQWQKSFELNLFAAVRTTRAALPSLLRQRGGIVNISSNGARAPQTGPVVYTTAKAALTALGKALAEEFGPSGVRVNTVSPGPVRTALFEDPDGYGAQLAASMGIGLEQLLKSLPASMGMITDRLLQPSEVAAQVAFLASPHCASVMGSDVLVDGGAVKTV</sequence>
<evidence type="ECO:0000313" key="4">
    <source>
        <dbReference type="EMBL" id="MCT2589269.1"/>
    </source>
</evidence>
<dbReference type="PANTHER" id="PTHR42760:SF133">
    <property type="entry name" value="3-OXOACYL-[ACYL-CARRIER-PROTEIN] REDUCTASE"/>
    <property type="match status" value="1"/>
</dbReference>
<keyword evidence="2" id="KW-0560">Oxidoreductase</keyword>
<keyword evidence="5" id="KW-1185">Reference proteome</keyword>
<name>A0ABT2JPR1_9ACTN</name>
<dbReference type="SUPFAM" id="SSF51735">
    <property type="entry name" value="NAD(P)-binding Rossmann-fold domains"/>
    <property type="match status" value="1"/>
</dbReference>
<evidence type="ECO:0000256" key="1">
    <source>
        <dbReference type="ARBA" id="ARBA00006484"/>
    </source>
</evidence>
<protein>
    <submittedName>
        <fullName evidence="4">SDR family NAD(P)-dependent oxidoreductase</fullName>
    </submittedName>
</protein>
<dbReference type="InterPro" id="IPR002347">
    <property type="entry name" value="SDR_fam"/>
</dbReference>
<dbReference type="CDD" id="cd05233">
    <property type="entry name" value="SDR_c"/>
    <property type="match status" value="1"/>
</dbReference>
<organism evidence="4 5">
    <name type="scientific">Streptomyces gossypii</name>
    <dbReference type="NCBI Taxonomy" id="2883101"/>
    <lineage>
        <taxon>Bacteria</taxon>
        <taxon>Bacillati</taxon>
        <taxon>Actinomycetota</taxon>
        <taxon>Actinomycetes</taxon>
        <taxon>Kitasatosporales</taxon>
        <taxon>Streptomycetaceae</taxon>
        <taxon>Streptomyces</taxon>
    </lineage>
</organism>
<comment type="similarity">
    <text evidence="1 3">Belongs to the short-chain dehydrogenases/reductases (SDR) family.</text>
</comment>
<comment type="caution">
    <text evidence="4">The sequence shown here is derived from an EMBL/GenBank/DDBJ whole genome shotgun (WGS) entry which is preliminary data.</text>
</comment>
<accession>A0ABT2JPR1</accession>
<evidence type="ECO:0000256" key="2">
    <source>
        <dbReference type="ARBA" id="ARBA00023002"/>
    </source>
</evidence>
<dbReference type="InterPro" id="IPR036291">
    <property type="entry name" value="NAD(P)-bd_dom_sf"/>
</dbReference>
<proteinExistence type="inferred from homology"/>
<dbReference type="PANTHER" id="PTHR42760">
    <property type="entry name" value="SHORT-CHAIN DEHYDROGENASES/REDUCTASES FAMILY MEMBER"/>
    <property type="match status" value="1"/>
</dbReference>
<dbReference type="PRINTS" id="PR00080">
    <property type="entry name" value="SDRFAMILY"/>
</dbReference>
<dbReference type="Proteomes" id="UP001156389">
    <property type="component" value="Unassembled WGS sequence"/>
</dbReference>
<dbReference type="Pfam" id="PF00106">
    <property type="entry name" value="adh_short"/>
    <property type="match status" value="1"/>
</dbReference>
<dbReference type="EMBL" id="JAJAGO010000002">
    <property type="protein sequence ID" value="MCT2589269.1"/>
    <property type="molecule type" value="Genomic_DNA"/>
</dbReference>